<sequence>MVNRSLGEGKPTRQPSGWNRYVAFSTESATTPVPPKGSPNGWDKRSGHLGAAWASLLPDEKAVFSPPIFQCLSKIPYTIANKEDDENEEIQLSDAEMELYKPLYQNLVNHKKVQSILSKGPESTTTQSSIFKQEEQSLTKLNLGLYTMSSLYNTTYYLMVSTRETGKNSFCKEWSNDSDWLAFTKKNWQAKENFEAYSQAQEIQELVDKANGLSKNHAKPSDLLKSKLRVALNVTLDQLAEQNYAKHCQDEQDTVQAKKVAERVLKAKENRERLAKLSGRGLGELAPDQEDVDDLKKWVKQQKKKSSKKNNPILAAKKKEAELNEDEVEYGS</sequence>
<dbReference type="Pfam" id="PF03343">
    <property type="entry name" value="SART-1"/>
    <property type="match status" value="1"/>
</dbReference>
<protein>
    <submittedName>
        <fullName evidence="2">Uncharacterized protein</fullName>
    </submittedName>
</protein>
<dbReference type="AlphaFoldDB" id="A0A2N5UCX0"/>
<organism evidence="2 3">
    <name type="scientific">Puccinia coronata f. sp. avenae</name>
    <dbReference type="NCBI Taxonomy" id="200324"/>
    <lineage>
        <taxon>Eukaryota</taxon>
        <taxon>Fungi</taxon>
        <taxon>Dikarya</taxon>
        <taxon>Basidiomycota</taxon>
        <taxon>Pucciniomycotina</taxon>
        <taxon>Pucciniomycetes</taxon>
        <taxon>Pucciniales</taxon>
        <taxon>Pucciniaceae</taxon>
        <taxon>Puccinia</taxon>
    </lineage>
</organism>
<dbReference type="Proteomes" id="UP000235392">
    <property type="component" value="Unassembled WGS sequence"/>
</dbReference>
<accession>A0A2N5UCX0</accession>
<dbReference type="GO" id="GO:0000398">
    <property type="term" value="P:mRNA splicing, via spliceosome"/>
    <property type="evidence" value="ECO:0007669"/>
    <property type="project" value="InterPro"/>
</dbReference>
<feature type="compositionally biased region" description="Acidic residues" evidence="1">
    <location>
        <begin position="323"/>
        <end position="332"/>
    </location>
</feature>
<evidence type="ECO:0000256" key="1">
    <source>
        <dbReference type="SAM" id="MobiDB-lite"/>
    </source>
</evidence>
<feature type="region of interest" description="Disordered" evidence="1">
    <location>
        <begin position="1"/>
        <end position="44"/>
    </location>
</feature>
<proteinExistence type="predicted"/>
<name>A0A2N5UCX0_9BASI</name>
<comment type="caution">
    <text evidence="2">The sequence shown here is derived from an EMBL/GenBank/DDBJ whole genome shotgun (WGS) entry which is preliminary data.</text>
</comment>
<feature type="region of interest" description="Disordered" evidence="1">
    <location>
        <begin position="278"/>
        <end position="332"/>
    </location>
</feature>
<dbReference type="InterPro" id="IPR005011">
    <property type="entry name" value="SNU66/SART1"/>
</dbReference>
<gene>
    <name evidence="2" type="ORF">PCASD_18874</name>
</gene>
<evidence type="ECO:0000313" key="2">
    <source>
        <dbReference type="EMBL" id="PLW35578.1"/>
    </source>
</evidence>
<evidence type="ECO:0000313" key="3">
    <source>
        <dbReference type="Proteomes" id="UP000235392"/>
    </source>
</evidence>
<feature type="compositionally biased region" description="Basic residues" evidence="1">
    <location>
        <begin position="298"/>
        <end position="308"/>
    </location>
</feature>
<reference evidence="2 3" key="1">
    <citation type="submission" date="2017-11" db="EMBL/GenBank/DDBJ databases">
        <title>De novo assembly and phasing of dikaryotic genomes from two isolates of Puccinia coronata f. sp. avenae, the causal agent of oat crown rust.</title>
        <authorList>
            <person name="Miller M.E."/>
            <person name="Zhang Y."/>
            <person name="Omidvar V."/>
            <person name="Sperschneider J."/>
            <person name="Schwessinger B."/>
            <person name="Raley C."/>
            <person name="Palmer J.M."/>
            <person name="Garnica D."/>
            <person name="Upadhyaya N."/>
            <person name="Rathjen J."/>
            <person name="Taylor J.M."/>
            <person name="Park R.F."/>
            <person name="Dodds P.N."/>
            <person name="Hirsch C.D."/>
            <person name="Kianian S.F."/>
            <person name="Figueroa M."/>
        </authorList>
    </citation>
    <scope>NUCLEOTIDE SEQUENCE [LARGE SCALE GENOMIC DNA]</scope>
    <source>
        <strain evidence="2">12SD80</strain>
    </source>
</reference>
<dbReference type="EMBL" id="PGCI01000175">
    <property type="protein sequence ID" value="PLW35578.1"/>
    <property type="molecule type" value="Genomic_DNA"/>
</dbReference>